<dbReference type="GO" id="GO:0006897">
    <property type="term" value="P:endocytosis"/>
    <property type="evidence" value="ECO:0007669"/>
    <property type="project" value="TreeGrafter"/>
</dbReference>
<dbReference type="GO" id="GO:0008017">
    <property type="term" value="F:microtubule binding"/>
    <property type="evidence" value="ECO:0007669"/>
    <property type="project" value="TreeGrafter"/>
</dbReference>
<evidence type="ECO:0000313" key="6">
    <source>
        <dbReference type="EMBL" id="KAK2755635.1"/>
    </source>
</evidence>
<dbReference type="Pfam" id="PF00350">
    <property type="entry name" value="Dynamin_N"/>
    <property type="match status" value="1"/>
</dbReference>
<feature type="domain" description="Dynamin-type G" evidence="5">
    <location>
        <begin position="1"/>
        <end position="198"/>
    </location>
</feature>
<dbReference type="GO" id="GO:0005525">
    <property type="term" value="F:GTP binding"/>
    <property type="evidence" value="ECO:0007669"/>
    <property type="project" value="InterPro"/>
</dbReference>
<sequence length="609" mass="68059">MNINTASNAAGENTFSEDVLKIEKHGPDEDLLTIIDVPGIFRNTTEGVTTNRDKELVKSMVKRYIKDSRTIILAVLPSNVDVATQEILTLAEEADPAGDRTLGILTKADLLKEKTAKAAVVGLVEGNRKPLKLAYHVVANRGGDEVSDEDDPVAALRQREAMFDENPWDDLPEGRVGVQALRERLADLLGEITDRAFPELRTEIRQKLSGAEKKLKGLGASRQTEREQQQYLSSIMSNFQALVRAALEADYSAHQAFARDDLRLITTVVNLTDKFNSDFGDFGCTYRFESEWQLGFSNLFAATVAQPPTPGFATDGEGEENSDDGSNATELTSCDIPDPTRYPDLENIIVTDWHIEPPNQGIMKWIETVHHGSRGLDLGSLSPRILSSVFREQSAKWELISRQYLSKVILLLHRFILSALQVVCADSQVVQNILSTTIGDICAKYEASMAQVDLLAGVERQRPYTLNVSFNENQQKSQGARIKNTLLPKARRENGKSLSPRIINLSDVPEAFTNKSNAAFARETVHDSLEAYYKVAYRRFVDNVFSQAVDYKLLSGPDSPLRLLSDEWVLKLDTDELQFIAGESRWTRERRKKLTKEIGDLEVAMKILR</sequence>
<dbReference type="AlphaFoldDB" id="A0AAD9YB12"/>
<evidence type="ECO:0000313" key="7">
    <source>
        <dbReference type="Proteomes" id="UP001281614"/>
    </source>
</evidence>
<dbReference type="PROSITE" id="PS51388">
    <property type="entry name" value="GED"/>
    <property type="match status" value="1"/>
</dbReference>
<protein>
    <submittedName>
        <fullName evidence="6">Dynamin family protein</fullName>
    </submittedName>
</protein>
<gene>
    <name evidence="6" type="ORF">CKAH01_17304</name>
</gene>
<organism evidence="6 7">
    <name type="scientific">Colletotrichum kahawae</name>
    <name type="common">Coffee berry disease fungus</name>
    <dbReference type="NCBI Taxonomy" id="34407"/>
    <lineage>
        <taxon>Eukaryota</taxon>
        <taxon>Fungi</taxon>
        <taxon>Dikarya</taxon>
        <taxon>Ascomycota</taxon>
        <taxon>Pezizomycotina</taxon>
        <taxon>Sordariomycetes</taxon>
        <taxon>Hypocreomycetidae</taxon>
        <taxon>Glomerellales</taxon>
        <taxon>Glomerellaceae</taxon>
        <taxon>Colletotrichum</taxon>
        <taxon>Colletotrichum gloeosporioides species complex</taxon>
    </lineage>
</organism>
<dbReference type="PROSITE" id="PS51718">
    <property type="entry name" value="G_DYNAMIN_2"/>
    <property type="match status" value="1"/>
</dbReference>
<proteinExistence type="predicted"/>
<dbReference type="GO" id="GO:0005874">
    <property type="term" value="C:microtubule"/>
    <property type="evidence" value="ECO:0007669"/>
    <property type="project" value="TreeGrafter"/>
</dbReference>
<dbReference type="InterPro" id="IPR020850">
    <property type="entry name" value="GED_dom"/>
</dbReference>
<dbReference type="GO" id="GO:0003924">
    <property type="term" value="F:GTPase activity"/>
    <property type="evidence" value="ECO:0007669"/>
    <property type="project" value="InterPro"/>
</dbReference>
<dbReference type="Gene3D" id="3.40.50.300">
    <property type="entry name" value="P-loop containing nucleotide triphosphate hydrolases"/>
    <property type="match status" value="1"/>
</dbReference>
<dbReference type="InterPro" id="IPR027417">
    <property type="entry name" value="P-loop_NTPase"/>
</dbReference>
<dbReference type="InterPro" id="IPR001401">
    <property type="entry name" value="Dynamin_GTPase"/>
</dbReference>
<evidence type="ECO:0000259" key="4">
    <source>
        <dbReference type="PROSITE" id="PS51388"/>
    </source>
</evidence>
<dbReference type="GO" id="GO:0016559">
    <property type="term" value="P:peroxisome fission"/>
    <property type="evidence" value="ECO:0007669"/>
    <property type="project" value="TreeGrafter"/>
</dbReference>
<dbReference type="InterPro" id="IPR000375">
    <property type="entry name" value="Dynamin_stalk"/>
</dbReference>
<dbReference type="InterPro" id="IPR030381">
    <property type="entry name" value="G_DYNAMIN_dom"/>
</dbReference>
<keyword evidence="7" id="KW-1185">Reference proteome</keyword>
<name>A0AAD9YB12_COLKA</name>
<keyword evidence="1" id="KW-0547">Nucleotide-binding</keyword>
<evidence type="ECO:0000256" key="1">
    <source>
        <dbReference type="ARBA" id="ARBA00022741"/>
    </source>
</evidence>
<feature type="region of interest" description="Disordered" evidence="3">
    <location>
        <begin position="307"/>
        <end position="336"/>
    </location>
</feature>
<evidence type="ECO:0000256" key="3">
    <source>
        <dbReference type="SAM" id="MobiDB-lite"/>
    </source>
</evidence>
<comment type="caution">
    <text evidence="6">The sequence shown here is derived from an EMBL/GenBank/DDBJ whole genome shotgun (WGS) entry which is preliminary data.</text>
</comment>
<reference evidence="6" key="1">
    <citation type="submission" date="2023-02" db="EMBL/GenBank/DDBJ databases">
        <title>Colletotrichum kahawae CIFC_Que2 genome sequencing and assembly.</title>
        <authorList>
            <person name="Baroncelli R."/>
        </authorList>
    </citation>
    <scope>NUCLEOTIDE SEQUENCE</scope>
    <source>
        <strain evidence="6">CIFC_Que2</strain>
    </source>
</reference>
<dbReference type="SUPFAM" id="SSF52540">
    <property type="entry name" value="P-loop containing nucleoside triphosphate hydrolases"/>
    <property type="match status" value="1"/>
</dbReference>
<dbReference type="GO" id="GO:0000266">
    <property type="term" value="P:mitochondrial fission"/>
    <property type="evidence" value="ECO:0007669"/>
    <property type="project" value="TreeGrafter"/>
</dbReference>
<dbReference type="CDD" id="cd08771">
    <property type="entry name" value="DLP_1"/>
    <property type="match status" value="1"/>
</dbReference>
<accession>A0AAD9YB12</accession>
<keyword evidence="2" id="KW-0342">GTP-binding</keyword>
<dbReference type="GO" id="GO:0016020">
    <property type="term" value="C:membrane"/>
    <property type="evidence" value="ECO:0007669"/>
    <property type="project" value="TreeGrafter"/>
</dbReference>
<dbReference type="SMART" id="SM00053">
    <property type="entry name" value="DYNc"/>
    <property type="match status" value="1"/>
</dbReference>
<feature type="domain" description="GED" evidence="4">
    <location>
        <begin position="522"/>
        <end position="609"/>
    </location>
</feature>
<dbReference type="GO" id="GO:0048312">
    <property type="term" value="P:intracellular distribution of mitochondria"/>
    <property type="evidence" value="ECO:0007669"/>
    <property type="project" value="TreeGrafter"/>
</dbReference>
<dbReference type="GO" id="GO:0005739">
    <property type="term" value="C:mitochondrion"/>
    <property type="evidence" value="ECO:0007669"/>
    <property type="project" value="TreeGrafter"/>
</dbReference>
<dbReference type="InterPro" id="IPR045063">
    <property type="entry name" value="Dynamin_N"/>
</dbReference>
<evidence type="ECO:0000256" key="2">
    <source>
        <dbReference type="ARBA" id="ARBA00023134"/>
    </source>
</evidence>
<dbReference type="Gene3D" id="1.20.120.1240">
    <property type="entry name" value="Dynamin, middle domain"/>
    <property type="match status" value="1"/>
</dbReference>
<dbReference type="Proteomes" id="UP001281614">
    <property type="component" value="Unassembled WGS sequence"/>
</dbReference>
<dbReference type="EMBL" id="VYYT01000219">
    <property type="protein sequence ID" value="KAK2755635.1"/>
    <property type="molecule type" value="Genomic_DNA"/>
</dbReference>
<dbReference type="InterPro" id="IPR022812">
    <property type="entry name" value="Dynamin"/>
</dbReference>
<dbReference type="PRINTS" id="PR00195">
    <property type="entry name" value="DYNAMIN"/>
</dbReference>
<dbReference type="Pfam" id="PF01031">
    <property type="entry name" value="Dynamin_M"/>
    <property type="match status" value="1"/>
</dbReference>
<dbReference type="PANTHER" id="PTHR11566">
    <property type="entry name" value="DYNAMIN"/>
    <property type="match status" value="1"/>
</dbReference>
<evidence type="ECO:0000259" key="5">
    <source>
        <dbReference type="PROSITE" id="PS51718"/>
    </source>
</evidence>
<dbReference type="PANTHER" id="PTHR11566:SF215">
    <property type="entry name" value="DYNAMIN GTPASE"/>
    <property type="match status" value="1"/>
</dbReference>